<evidence type="ECO:0008006" key="5">
    <source>
        <dbReference type="Google" id="ProtNLM"/>
    </source>
</evidence>
<sequence length="160" mass="17314">MARKGTDKKAVALDDTATPTGGWLRGIRSSGFSLVMMAILILAVVVLAPSLRIYAEQRQEIDRLGAAVTEQNATVEQLKTERERWNDRTFVTTQARDRLSYVLPGDINFLVLNDLPQTAAGATGIAPISAEIQDTDVDWLASVFASVMTAGLAPEEPSPK</sequence>
<keyword evidence="2" id="KW-1133">Transmembrane helix</keyword>
<reference evidence="4" key="1">
    <citation type="journal article" date="2019" name="Int. J. Syst. Evol. Microbiol.">
        <title>The Global Catalogue of Microorganisms (GCM) 10K type strain sequencing project: providing services to taxonomists for standard genome sequencing and annotation.</title>
        <authorList>
            <consortium name="The Broad Institute Genomics Platform"/>
            <consortium name="The Broad Institute Genome Sequencing Center for Infectious Disease"/>
            <person name="Wu L."/>
            <person name="Ma J."/>
        </authorList>
    </citation>
    <scope>NUCLEOTIDE SEQUENCE [LARGE SCALE GENOMIC DNA]</scope>
    <source>
        <strain evidence="4">JCM 17021</strain>
    </source>
</reference>
<keyword evidence="2" id="KW-0472">Membrane</keyword>
<feature type="transmembrane region" description="Helical" evidence="2">
    <location>
        <begin position="32"/>
        <end position="54"/>
    </location>
</feature>
<evidence type="ECO:0000256" key="1">
    <source>
        <dbReference type="SAM" id="Coils"/>
    </source>
</evidence>
<evidence type="ECO:0000313" key="3">
    <source>
        <dbReference type="EMBL" id="GAA3873574.1"/>
    </source>
</evidence>
<keyword evidence="1" id="KW-0175">Coiled coil</keyword>
<feature type="coiled-coil region" evidence="1">
    <location>
        <begin position="61"/>
        <end position="88"/>
    </location>
</feature>
<comment type="caution">
    <text evidence="3">The sequence shown here is derived from an EMBL/GenBank/DDBJ whole genome shotgun (WGS) entry which is preliminary data.</text>
</comment>
<keyword evidence="2" id="KW-0812">Transmembrane</keyword>
<organism evidence="3 4">
    <name type="scientific">Leifsonia kafniensis</name>
    <dbReference type="NCBI Taxonomy" id="475957"/>
    <lineage>
        <taxon>Bacteria</taxon>
        <taxon>Bacillati</taxon>
        <taxon>Actinomycetota</taxon>
        <taxon>Actinomycetes</taxon>
        <taxon>Micrococcales</taxon>
        <taxon>Microbacteriaceae</taxon>
        <taxon>Leifsonia</taxon>
    </lineage>
</organism>
<proteinExistence type="predicted"/>
<evidence type="ECO:0000256" key="2">
    <source>
        <dbReference type="SAM" id="Phobius"/>
    </source>
</evidence>
<keyword evidence="4" id="KW-1185">Reference proteome</keyword>
<name>A0ABP7KD45_9MICO</name>
<evidence type="ECO:0000313" key="4">
    <source>
        <dbReference type="Proteomes" id="UP001501803"/>
    </source>
</evidence>
<accession>A0ABP7KD45</accession>
<dbReference type="Proteomes" id="UP001501803">
    <property type="component" value="Unassembled WGS sequence"/>
</dbReference>
<dbReference type="EMBL" id="BAABCN010000002">
    <property type="protein sequence ID" value="GAA3873574.1"/>
    <property type="molecule type" value="Genomic_DNA"/>
</dbReference>
<dbReference type="Pfam" id="PF04977">
    <property type="entry name" value="DivIC"/>
    <property type="match status" value="1"/>
</dbReference>
<dbReference type="RefSeq" id="WP_345064287.1">
    <property type="nucleotide sequence ID" value="NZ_BAABCN010000002.1"/>
</dbReference>
<protein>
    <recommendedName>
        <fullName evidence="5">Septum formation initiator family protein</fullName>
    </recommendedName>
</protein>
<gene>
    <name evidence="3" type="ORF">GCM10022381_15660</name>
</gene>
<dbReference type="InterPro" id="IPR007060">
    <property type="entry name" value="FtsL/DivIC"/>
</dbReference>